<protein>
    <recommendedName>
        <fullName evidence="1">MlaB-like STAS domain-containing protein</fullName>
    </recommendedName>
</protein>
<name>A0A6J4UE54_9ACTN</name>
<dbReference type="InterPro" id="IPR036513">
    <property type="entry name" value="STAS_dom_sf"/>
</dbReference>
<dbReference type="Gene3D" id="3.30.750.24">
    <property type="entry name" value="STAS domain"/>
    <property type="match status" value="1"/>
</dbReference>
<proteinExistence type="predicted"/>
<evidence type="ECO:0000313" key="2">
    <source>
        <dbReference type="EMBL" id="CAA9546736.1"/>
    </source>
</evidence>
<dbReference type="SUPFAM" id="SSF52091">
    <property type="entry name" value="SpoIIaa-like"/>
    <property type="match status" value="1"/>
</dbReference>
<feature type="domain" description="MlaB-like STAS" evidence="1">
    <location>
        <begin position="13"/>
        <end position="91"/>
    </location>
</feature>
<accession>A0A6J4UE54</accession>
<dbReference type="InterPro" id="IPR058548">
    <property type="entry name" value="MlaB-like_STAS"/>
</dbReference>
<dbReference type="AlphaFoldDB" id="A0A6J4UE54"/>
<dbReference type="EMBL" id="CADCWC010000356">
    <property type="protein sequence ID" value="CAA9546736.1"/>
    <property type="molecule type" value="Genomic_DNA"/>
</dbReference>
<sequence length="96" mass="10090">MAAPAPRPTVFAIAGPIERGDLPGLCTRVCALLDRHEGEVLLCDVAGVGSDAVTVDALARLQLAARRRGCQIRLRQASGELLDLLAFMGLQDVLPG</sequence>
<gene>
    <name evidence="2" type="ORF">AVDCRST_MAG79-2366</name>
</gene>
<dbReference type="Pfam" id="PF13466">
    <property type="entry name" value="STAS_2"/>
    <property type="match status" value="1"/>
</dbReference>
<organism evidence="2">
    <name type="scientific">uncultured Thermoleophilia bacterium</name>
    <dbReference type="NCBI Taxonomy" id="1497501"/>
    <lineage>
        <taxon>Bacteria</taxon>
        <taxon>Bacillati</taxon>
        <taxon>Actinomycetota</taxon>
        <taxon>Thermoleophilia</taxon>
        <taxon>environmental samples</taxon>
    </lineage>
</organism>
<reference evidence="2" key="1">
    <citation type="submission" date="2020-02" db="EMBL/GenBank/DDBJ databases">
        <authorList>
            <person name="Meier V. D."/>
        </authorList>
    </citation>
    <scope>NUCLEOTIDE SEQUENCE</scope>
    <source>
        <strain evidence="2">AVDCRST_MAG79</strain>
    </source>
</reference>
<evidence type="ECO:0000259" key="1">
    <source>
        <dbReference type="Pfam" id="PF13466"/>
    </source>
</evidence>